<keyword evidence="1" id="KW-1185">Reference proteome</keyword>
<dbReference type="Proteomes" id="UP000887561">
    <property type="component" value="Unplaced"/>
</dbReference>
<protein>
    <submittedName>
        <fullName evidence="2">Uncharacterized protein</fullName>
    </submittedName>
</protein>
<sequence>QVEEEQRRRSYPPPSKYRYEKRNFEDDNLKEMQSDFDNLNNSTNNSENEVIIYLVTDKRDPFRTYFGSTICGAK</sequence>
<evidence type="ECO:0000313" key="2">
    <source>
        <dbReference type="WBParaSite" id="scaffold45715_cov305.g24469"/>
    </source>
</evidence>
<dbReference type="AlphaFoldDB" id="A0A915MLE5"/>
<evidence type="ECO:0000313" key="1">
    <source>
        <dbReference type="Proteomes" id="UP000887561"/>
    </source>
</evidence>
<organism evidence="1 2">
    <name type="scientific">Meloidogyne javanica</name>
    <name type="common">Root-knot nematode worm</name>
    <dbReference type="NCBI Taxonomy" id="6303"/>
    <lineage>
        <taxon>Eukaryota</taxon>
        <taxon>Metazoa</taxon>
        <taxon>Ecdysozoa</taxon>
        <taxon>Nematoda</taxon>
        <taxon>Chromadorea</taxon>
        <taxon>Rhabditida</taxon>
        <taxon>Tylenchina</taxon>
        <taxon>Tylenchomorpha</taxon>
        <taxon>Tylenchoidea</taxon>
        <taxon>Meloidogynidae</taxon>
        <taxon>Meloidogyninae</taxon>
        <taxon>Meloidogyne</taxon>
        <taxon>Meloidogyne incognita group</taxon>
    </lineage>
</organism>
<dbReference type="WBParaSite" id="scaffold45715_cov305.g24469">
    <property type="protein sequence ID" value="scaffold45715_cov305.g24469"/>
    <property type="gene ID" value="scaffold45715_cov305.g24469"/>
</dbReference>
<accession>A0A915MLE5</accession>
<name>A0A915MLE5_MELJA</name>
<proteinExistence type="predicted"/>
<reference evidence="2" key="1">
    <citation type="submission" date="2022-11" db="UniProtKB">
        <authorList>
            <consortium name="WormBaseParasite"/>
        </authorList>
    </citation>
    <scope>IDENTIFICATION</scope>
</reference>